<organism evidence="12 13">
    <name type="scientific">Thiomicrorhabdus xiamenensis</name>
    <dbReference type="NCBI Taxonomy" id="2739063"/>
    <lineage>
        <taxon>Bacteria</taxon>
        <taxon>Pseudomonadati</taxon>
        <taxon>Pseudomonadota</taxon>
        <taxon>Gammaproteobacteria</taxon>
        <taxon>Thiotrichales</taxon>
        <taxon>Piscirickettsiaceae</taxon>
        <taxon>Thiomicrorhabdus</taxon>
    </lineage>
</organism>
<keyword evidence="4 12" id="KW-0548">Nucleotidyltransferase</keyword>
<dbReference type="InterPro" id="IPR027417">
    <property type="entry name" value="P-loop_NTPase"/>
</dbReference>
<proteinExistence type="inferred from homology"/>
<feature type="domain" description="DNA polymerase III subunit delta C-terminal" evidence="11">
    <location>
        <begin position="225"/>
        <end position="337"/>
    </location>
</feature>
<feature type="domain" description="DNA polymerase III delta N-terminal" evidence="10">
    <location>
        <begin position="22"/>
        <end position="141"/>
    </location>
</feature>
<evidence type="ECO:0000256" key="1">
    <source>
        <dbReference type="ARBA" id="ARBA00012417"/>
    </source>
</evidence>
<gene>
    <name evidence="12" type="primary">holA</name>
    <name evidence="12" type="ORF">HQN79_02705</name>
</gene>
<dbReference type="InterPro" id="IPR032780">
    <property type="entry name" value="DNA_pol3_delt_C"/>
</dbReference>
<dbReference type="EC" id="2.7.7.7" evidence="1 9"/>
<dbReference type="PANTHER" id="PTHR34388:SF1">
    <property type="entry name" value="DNA POLYMERASE III SUBUNIT DELTA"/>
    <property type="match status" value="1"/>
</dbReference>
<dbReference type="PANTHER" id="PTHR34388">
    <property type="entry name" value="DNA POLYMERASE III SUBUNIT DELTA"/>
    <property type="match status" value="1"/>
</dbReference>
<keyword evidence="3 12" id="KW-0808">Transferase</keyword>
<comment type="catalytic activity">
    <reaction evidence="8">
        <text>DNA(n) + a 2'-deoxyribonucleoside 5'-triphosphate = DNA(n+1) + diphosphate</text>
        <dbReference type="Rhea" id="RHEA:22508"/>
        <dbReference type="Rhea" id="RHEA-COMP:17339"/>
        <dbReference type="Rhea" id="RHEA-COMP:17340"/>
        <dbReference type="ChEBI" id="CHEBI:33019"/>
        <dbReference type="ChEBI" id="CHEBI:61560"/>
        <dbReference type="ChEBI" id="CHEBI:173112"/>
        <dbReference type="EC" id="2.7.7.7"/>
    </reaction>
</comment>
<dbReference type="GO" id="GO:0006261">
    <property type="term" value="P:DNA-templated DNA replication"/>
    <property type="evidence" value="ECO:0007669"/>
    <property type="project" value="TreeGrafter"/>
</dbReference>
<dbReference type="Gene3D" id="3.40.50.300">
    <property type="entry name" value="P-loop containing nucleotide triphosphate hydrolases"/>
    <property type="match status" value="1"/>
</dbReference>
<reference evidence="12 13" key="1">
    <citation type="submission" date="2020-05" db="EMBL/GenBank/DDBJ databases">
        <title>Thiomicrorhabdus sediminis sp.nov. and Thiomicrorhabdus xiamenensis sp.nov., novel sulfur-oxidizing bacteria isolated from coastal sediment.</title>
        <authorList>
            <person name="Liu X."/>
        </authorList>
    </citation>
    <scope>NUCLEOTIDE SEQUENCE [LARGE SCALE GENOMIC DNA]</scope>
    <source>
        <strain evidence="12 13">G2</strain>
    </source>
</reference>
<comment type="similarity">
    <text evidence="7">Belongs to the DNA polymerase HolA subunit family.</text>
</comment>
<dbReference type="KEGG" id="txa:HQN79_02705"/>
<keyword evidence="5" id="KW-0235">DNA replication</keyword>
<name>A0A7D4SHP3_9GAMM</name>
<dbReference type="NCBIfam" id="TIGR01128">
    <property type="entry name" value="holA"/>
    <property type="match status" value="1"/>
</dbReference>
<dbReference type="GO" id="GO:0003677">
    <property type="term" value="F:DNA binding"/>
    <property type="evidence" value="ECO:0007669"/>
    <property type="project" value="InterPro"/>
</dbReference>
<evidence type="ECO:0000313" key="12">
    <source>
        <dbReference type="EMBL" id="QKI88560.1"/>
    </source>
</evidence>
<dbReference type="RefSeq" id="WP_173284158.1">
    <property type="nucleotide sequence ID" value="NZ_CP054020.1"/>
</dbReference>
<dbReference type="SUPFAM" id="SSF48019">
    <property type="entry name" value="post-AAA+ oligomerization domain-like"/>
    <property type="match status" value="1"/>
</dbReference>
<dbReference type="InterPro" id="IPR005790">
    <property type="entry name" value="DNA_polIII_delta"/>
</dbReference>
<dbReference type="InterPro" id="IPR010372">
    <property type="entry name" value="DNA_pol3_delta_N"/>
</dbReference>
<evidence type="ECO:0000313" key="13">
    <source>
        <dbReference type="Proteomes" id="UP000504724"/>
    </source>
</evidence>
<evidence type="ECO:0000256" key="8">
    <source>
        <dbReference type="ARBA" id="ARBA00049244"/>
    </source>
</evidence>
<dbReference type="GO" id="GO:0003887">
    <property type="term" value="F:DNA-directed DNA polymerase activity"/>
    <property type="evidence" value="ECO:0007669"/>
    <property type="project" value="UniProtKB-UniRule"/>
</dbReference>
<sequence>MILASAFLNQVQAPQFAIKPIYLFYGEEPLYLRDCGDAIRQRLKNEGFIKGESFEVDAGFDWQALQMETQAGSLFADRQYLLVNMPKGSPGKEGGAFLQQFCQWQQENPEMVVLLFCEKLDSRQLKSKWVQAIEAAGMVVQTKTVPVEALPKWIMQRASFLGLQLDQEAASLLAERTEGNLLAADQELIKLSLRYPSGESNHVNGEVILQNVVDQAHYQLFALGTAILKGQRQASMQILQRLQQEGIEAPVVLWLLSRELRLLSELQFLSKQVPLAQAFKQCQVWQVNQSQYRQALQRQDYTAWQSYLAQALQIDLKIKGQQAVSGEQEIWSALNDLVIKMAS</sequence>
<evidence type="ECO:0000256" key="7">
    <source>
        <dbReference type="ARBA" id="ARBA00034754"/>
    </source>
</evidence>
<evidence type="ECO:0000256" key="4">
    <source>
        <dbReference type="ARBA" id="ARBA00022695"/>
    </source>
</evidence>
<dbReference type="CDD" id="cd18138">
    <property type="entry name" value="HLD_clamp_pol_III_delta"/>
    <property type="match status" value="1"/>
</dbReference>
<dbReference type="Pfam" id="PF06144">
    <property type="entry name" value="DNA_pol3_delta"/>
    <property type="match status" value="1"/>
</dbReference>
<dbReference type="EMBL" id="CP054020">
    <property type="protein sequence ID" value="QKI88560.1"/>
    <property type="molecule type" value="Genomic_DNA"/>
</dbReference>
<accession>A0A7D4SHP3</accession>
<evidence type="ECO:0000256" key="6">
    <source>
        <dbReference type="ARBA" id="ARBA00022932"/>
    </source>
</evidence>
<evidence type="ECO:0000256" key="9">
    <source>
        <dbReference type="NCBIfam" id="TIGR01128"/>
    </source>
</evidence>
<evidence type="ECO:0000256" key="5">
    <source>
        <dbReference type="ARBA" id="ARBA00022705"/>
    </source>
</evidence>
<keyword evidence="13" id="KW-1185">Reference proteome</keyword>
<dbReference type="Pfam" id="PF14840">
    <property type="entry name" value="DNA_pol3_delt_C"/>
    <property type="match status" value="1"/>
</dbReference>
<dbReference type="SUPFAM" id="SSF52540">
    <property type="entry name" value="P-loop containing nucleoside triphosphate hydrolases"/>
    <property type="match status" value="1"/>
</dbReference>
<evidence type="ECO:0000259" key="10">
    <source>
        <dbReference type="Pfam" id="PF06144"/>
    </source>
</evidence>
<dbReference type="AlphaFoldDB" id="A0A7D4SHP3"/>
<dbReference type="Gene3D" id="1.20.272.10">
    <property type="match status" value="1"/>
</dbReference>
<evidence type="ECO:0000256" key="3">
    <source>
        <dbReference type="ARBA" id="ARBA00022679"/>
    </source>
</evidence>
<keyword evidence="6" id="KW-0239">DNA-directed DNA polymerase</keyword>
<dbReference type="Gene3D" id="1.10.8.60">
    <property type="match status" value="1"/>
</dbReference>
<dbReference type="GO" id="GO:0009360">
    <property type="term" value="C:DNA polymerase III complex"/>
    <property type="evidence" value="ECO:0007669"/>
    <property type="project" value="UniProtKB-UniRule"/>
</dbReference>
<evidence type="ECO:0000256" key="2">
    <source>
        <dbReference type="ARBA" id="ARBA00017703"/>
    </source>
</evidence>
<protein>
    <recommendedName>
        <fullName evidence="2 9">DNA polymerase III subunit delta</fullName>
        <ecNumber evidence="1 9">2.7.7.7</ecNumber>
    </recommendedName>
</protein>
<evidence type="ECO:0000259" key="11">
    <source>
        <dbReference type="Pfam" id="PF14840"/>
    </source>
</evidence>
<dbReference type="Proteomes" id="UP000504724">
    <property type="component" value="Chromosome"/>
</dbReference>
<dbReference type="InterPro" id="IPR008921">
    <property type="entry name" value="DNA_pol3_clamp-load_cplx_C"/>
</dbReference>